<dbReference type="Proteomes" id="UP001480595">
    <property type="component" value="Unassembled WGS sequence"/>
</dbReference>
<sequence length="219" mass="23296">MKHQVMLQPWIILAAVCAAWALPAPDAATSQNIMPAILLQPPAADGADVTYAVPDCPLPQQDSMTATAAAATNFVVREFAYMKYVVAPGQIDALPNTTQLAFALDNSGAGVTTACSFNRGMSDDGNVWYPCGDRTIATTATSENGAQRRSQYTVKTSARFEWDRWVLAVRQSWVCGGSMSPISAQAVTTVEPACQTSDTDSYSIQQCTAPDATIGADFD</sequence>
<dbReference type="GeneID" id="92091003"/>
<protein>
    <recommendedName>
        <fullName evidence="4">Secreted protein</fullName>
    </recommendedName>
</protein>
<comment type="caution">
    <text evidence="2">The sequence shown here is derived from an EMBL/GenBank/DDBJ whole genome shotgun (WGS) entry which is preliminary data.</text>
</comment>
<reference evidence="2 3" key="1">
    <citation type="submission" date="2023-01" db="EMBL/GenBank/DDBJ databases">
        <title>Analysis of 21 Apiospora genomes using comparative genomics revels a genus with tremendous synthesis potential of carbohydrate active enzymes and secondary metabolites.</title>
        <authorList>
            <person name="Sorensen T."/>
        </authorList>
    </citation>
    <scope>NUCLEOTIDE SEQUENCE [LARGE SCALE GENOMIC DNA]</scope>
    <source>
        <strain evidence="2 3">CBS 135458</strain>
    </source>
</reference>
<dbReference type="RefSeq" id="XP_066717209.1">
    <property type="nucleotide sequence ID" value="XM_066857940.1"/>
</dbReference>
<name>A0ABR1VFD0_9PEZI</name>
<gene>
    <name evidence="2" type="ORF">PG994_006531</name>
</gene>
<keyword evidence="1" id="KW-0732">Signal</keyword>
<organism evidence="2 3">
    <name type="scientific">Apiospora phragmitis</name>
    <dbReference type="NCBI Taxonomy" id="2905665"/>
    <lineage>
        <taxon>Eukaryota</taxon>
        <taxon>Fungi</taxon>
        <taxon>Dikarya</taxon>
        <taxon>Ascomycota</taxon>
        <taxon>Pezizomycotina</taxon>
        <taxon>Sordariomycetes</taxon>
        <taxon>Xylariomycetidae</taxon>
        <taxon>Amphisphaeriales</taxon>
        <taxon>Apiosporaceae</taxon>
        <taxon>Apiospora</taxon>
    </lineage>
</organism>
<evidence type="ECO:0008006" key="4">
    <source>
        <dbReference type="Google" id="ProtNLM"/>
    </source>
</evidence>
<evidence type="ECO:0000313" key="2">
    <source>
        <dbReference type="EMBL" id="KAK8069915.1"/>
    </source>
</evidence>
<accession>A0ABR1VFD0</accession>
<evidence type="ECO:0000313" key="3">
    <source>
        <dbReference type="Proteomes" id="UP001480595"/>
    </source>
</evidence>
<evidence type="ECO:0000256" key="1">
    <source>
        <dbReference type="SAM" id="SignalP"/>
    </source>
</evidence>
<proteinExistence type="predicted"/>
<feature type="signal peptide" evidence="1">
    <location>
        <begin position="1"/>
        <end position="21"/>
    </location>
</feature>
<dbReference type="EMBL" id="JAQQWL010000006">
    <property type="protein sequence ID" value="KAK8069915.1"/>
    <property type="molecule type" value="Genomic_DNA"/>
</dbReference>
<keyword evidence="3" id="KW-1185">Reference proteome</keyword>
<feature type="chain" id="PRO_5047246740" description="Secreted protein" evidence="1">
    <location>
        <begin position="22"/>
        <end position="219"/>
    </location>
</feature>